<protein>
    <submittedName>
        <fullName evidence="1">Uncharacterized protein</fullName>
    </submittedName>
</protein>
<evidence type="ECO:0000313" key="2">
    <source>
        <dbReference type="Proteomes" id="UP001157946"/>
    </source>
</evidence>
<organism evidence="1 2">
    <name type="scientific">Laceyella tengchongensis</name>
    <dbReference type="NCBI Taxonomy" id="574699"/>
    <lineage>
        <taxon>Bacteria</taxon>
        <taxon>Bacillati</taxon>
        <taxon>Bacillota</taxon>
        <taxon>Bacilli</taxon>
        <taxon>Bacillales</taxon>
        <taxon>Thermoactinomycetaceae</taxon>
        <taxon>Laceyella</taxon>
    </lineage>
</organism>
<dbReference type="AlphaFoldDB" id="A0AA46AFH3"/>
<gene>
    <name evidence="1" type="ORF">SAMN06265361_103300</name>
</gene>
<proteinExistence type="predicted"/>
<sequence>MTMKVIDKKKEVYEGKTVFRIRGEGKKERFHMYKEDWEQINVGQVYLFKYEKRDNNPVEILGFQGVK</sequence>
<dbReference type="EMBL" id="FXTU01000003">
    <property type="protein sequence ID" value="SMP19689.1"/>
    <property type="molecule type" value="Genomic_DNA"/>
</dbReference>
<name>A0AA46AFH3_9BACL</name>
<accession>A0AA46AFH3</accession>
<evidence type="ECO:0000313" key="1">
    <source>
        <dbReference type="EMBL" id="SMP19689.1"/>
    </source>
</evidence>
<comment type="caution">
    <text evidence="1">The sequence shown here is derived from an EMBL/GenBank/DDBJ whole genome shotgun (WGS) entry which is preliminary data.</text>
</comment>
<dbReference type="Proteomes" id="UP001157946">
    <property type="component" value="Unassembled WGS sequence"/>
</dbReference>
<keyword evidence="2" id="KW-1185">Reference proteome</keyword>
<reference evidence="1" key="1">
    <citation type="submission" date="2017-05" db="EMBL/GenBank/DDBJ databases">
        <authorList>
            <person name="Varghese N."/>
            <person name="Submissions S."/>
        </authorList>
    </citation>
    <scope>NUCLEOTIDE SEQUENCE</scope>
    <source>
        <strain evidence="1">DSM 45262</strain>
    </source>
</reference>